<protein>
    <submittedName>
        <fullName evidence="1">Uncharacterized protein</fullName>
    </submittedName>
</protein>
<dbReference type="EMBL" id="ACKO02000005">
    <property type="protein sequence ID" value="EET45042.1"/>
    <property type="molecule type" value="Genomic_DNA"/>
</dbReference>
<dbReference type="AlphaFoldDB" id="C6M3Q6"/>
<gene>
    <name evidence="1" type="ORF">NEISICOT_01036</name>
</gene>
<dbReference type="Proteomes" id="UP000005365">
    <property type="component" value="Unassembled WGS sequence"/>
</dbReference>
<comment type="caution">
    <text evidence="1">The sequence shown here is derived from an EMBL/GenBank/DDBJ whole genome shotgun (WGS) entry which is preliminary data.</text>
</comment>
<sequence>MWGQGRLKDVSNGLCCYNRALDCRYFLCGNIISALYPTHLFIRQACFILPTENVLCSKTCLISNAICLKTFHGSMR</sequence>
<accession>C6M3Q6</accession>
<name>C6M3Q6_NEISI</name>
<reference evidence="1" key="1">
    <citation type="submission" date="2009-07" db="EMBL/GenBank/DDBJ databases">
        <authorList>
            <person name="Weinstock G."/>
            <person name="Sodergren E."/>
            <person name="Clifton S."/>
            <person name="Fulton L."/>
            <person name="Fulton B."/>
            <person name="Courtney L."/>
            <person name="Fronick C."/>
            <person name="Harrison M."/>
            <person name="Strong C."/>
            <person name="Farmer C."/>
            <person name="Delahaunty K."/>
            <person name="Markovic C."/>
            <person name="Hall O."/>
            <person name="Minx P."/>
            <person name="Tomlinson C."/>
            <person name="Mitreva M."/>
            <person name="Nelson J."/>
            <person name="Hou S."/>
            <person name="Wollam A."/>
            <person name="Pepin K.H."/>
            <person name="Johnson M."/>
            <person name="Bhonagiri V."/>
            <person name="Nash W.E."/>
            <person name="Warren W."/>
            <person name="Chinwalla A."/>
            <person name="Mardis E.R."/>
            <person name="Wilson R.K."/>
        </authorList>
    </citation>
    <scope>NUCLEOTIDE SEQUENCE [LARGE SCALE GENOMIC DNA]</scope>
    <source>
        <strain evidence="1">ATCC 29256</strain>
    </source>
</reference>
<evidence type="ECO:0000313" key="1">
    <source>
        <dbReference type="EMBL" id="EET45042.1"/>
    </source>
</evidence>
<organism evidence="1 2">
    <name type="scientific">Neisseria sicca ATCC 29256</name>
    <dbReference type="NCBI Taxonomy" id="547045"/>
    <lineage>
        <taxon>Bacteria</taxon>
        <taxon>Pseudomonadati</taxon>
        <taxon>Pseudomonadota</taxon>
        <taxon>Betaproteobacteria</taxon>
        <taxon>Neisseriales</taxon>
        <taxon>Neisseriaceae</taxon>
        <taxon>Neisseria</taxon>
    </lineage>
</organism>
<keyword evidence="2" id="KW-1185">Reference proteome</keyword>
<proteinExistence type="predicted"/>
<evidence type="ECO:0000313" key="2">
    <source>
        <dbReference type="Proteomes" id="UP000005365"/>
    </source>
</evidence>